<dbReference type="EMBL" id="CP042196">
    <property type="protein sequence ID" value="QDS75144.1"/>
    <property type="molecule type" value="Genomic_DNA"/>
</dbReference>
<sequence length="625" mass="68894">MAVLKLKAIGRKMTGLDFGHAFAGQIERKVAKHAEKHPDESNLVEIDLNAKGLTDEGLCEVLDTVLTVLLNFNNFHLEEFHLSKNGLTTGILPFLSKVIQQSSFDLRALDLSHNDIHVVTEEQARDWEEFLDSFRVCRVMRRLDLSGNDFSKSLGMEILSRVYFSHPYIDPNELESGAPINDDMASTREFRGGKLIATTNSSTMNPSEDPFHGSSAFDESLSKGVILKRRQGLRSVPYIILRNVGMTDAGALWLSGILEHHYWPQFLMTTLKEGSHAAKLKGEDDSTHTFGVVYVDNPNITATGLKALESAEQARVGLAGISEMSGSVKDEYEDPNDFSTLSDERKQVGSVQLEIALNTFLAKGQMDRLRKKLQRTTIEAVGVNGVQLWAAALELLNLTRAIVPPTVLHRPVAATVASMPNSAPNEASVKTLVEAPIIEQSTNIPPVSNAADFPPLQPALPAFPHKTLRIIATNEGPATVFEASTPPKPSRGKGLAPRSSPAKAEPLFASSPPPYNPPTKVSLITQGLRKMAMAAKADYIPPIDQMLRRSETWPMGMHEHLWIRVLCQIARDGGVLSARQIDAVIKYARDRHTLRIEMETTGRADSVQIWGVLDRMGCLEYEVEM</sequence>
<organism evidence="2 3">
    <name type="scientific">Venturia effusa</name>
    <dbReference type="NCBI Taxonomy" id="50376"/>
    <lineage>
        <taxon>Eukaryota</taxon>
        <taxon>Fungi</taxon>
        <taxon>Dikarya</taxon>
        <taxon>Ascomycota</taxon>
        <taxon>Pezizomycotina</taxon>
        <taxon>Dothideomycetes</taxon>
        <taxon>Pleosporomycetidae</taxon>
        <taxon>Venturiales</taxon>
        <taxon>Venturiaceae</taxon>
        <taxon>Venturia</taxon>
    </lineage>
</organism>
<dbReference type="InterPro" id="IPR001611">
    <property type="entry name" value="Leu-rich_rpt"/>
</dbReference>
<accession>A0A517LHM9</accession>
<keyword evidence="3" id="KW-1185">Reference proteome</keyword>
<dbReference type="SUPFAM" id="SSF52047">
    <property type="entry name" value="RNI-like"/>
    <property type="match status" value="1"/>
</dbReference>
<feature type="region of interest" description="Disordered" evidence="1">
    <location>
        <begin position="479"/>
        <end position="518"/>
    </location>
</feature>
<dbReference type="Pfam" id="PF13516">
    <property type="entry name" value="LRR_6"/>
    <property type="match status" value="1"/>
</dbReference>
<dbReference type="AlphaFoldDB" id="A0A517LHM9"/>
<reference evidence="2 3" key="1">
    <citation type="submission" date="2019-07" db="EMBL/GenBank/DDBJ databases">
        <title>Finished genome of Venturia effusa.</title>
        <authorList>
            <person name="Young C.A."/>
            <person name="Cox M.P."/>
            <person name="Ganley A.R.D."/>
            <person name="David W.J."/>
        </authorList>
    </citation>
    <scope>NUCLEOTIDE SEQUENCE [LARGE SCALE GENOMIC DNA]</scope>
    <source>
        <strain evidence="3">albino</strain>
    </source>
</reference>
<protein>
    <submittedName>
        <fullName evidence="2">Uncharacterized protein</fullName>
    </submittedName>
</protein>
<gene>
    <name evidence="2" type="ORF">FKW77_007847</name>
</gene>
<evidence type="ECO:0000256" key="1">
    <source>
        <dbReference type="SAM" id="MobiDB-lite"/>
    </source>
</evidence>
<proteinExistence type="predicted"/>
<evidence type="ECO:0000313" key="2">
    <source>
        <dbReference type="EMBL" id="QDS75144.1"/>
    </source>
</evidence>
<dbReference type="Gene3D" id="3.80.10.10">
    <property type="entry name" value="Ribonuclease Inhibitor"/>
    <property type="match status" value="1"/>
</dbReference>
<dbReference type="OrthoDB" id="9876299at2759"/>
<dbReference type="Proteomes" id="UP000316270">
    <property type="component" value="Chromosome 12"/>
</dbReference>
<name>A0A517LHM9_9PEZI</name>
<evidence type="ECO:0000313" key="3">
    <source>
        <dbReference type="Proteomes" id="UP000316270"/>
    </source>
</evidence>
<dbReference type="InterPro" id="IPR032675">
    <property type="entry name" value="LRR_dom_sf"/>
</dbReference>